<evidence type="ECO:0000259" key="4">
    <source>
        <dbReference type="Pfam" id="PF13472"/>
    </source>
</evidence>
<dbReference type="InterPro" id="IPR056734">
    <property type="entry name" value="NANM"/>
</dbReference>
<dbReference type="GO" id="GO:0005975">
    <property type="term" value="P:carbohydrate metabolic process"/>
    <property type="evidence" value="ECO:0007669"/>
    <property type="project" value="TreeGrafter"/>
</dbReference>
<dbReference type="SUPFAM" id="SSF117281">
    <property type="entry name" value="Kelch motif"/>
    <property type="match status" value="1"/>
</dbReference>
<evidence type="ECO:0000256" key="2">
    <source>
        <dbReference type="SAM" id="SignalP"/>
    </source>
</evidence>
<evidence type="ECO:0000313" key="6">
    <source>
        <dbReference type="Proteomes" id="UP000033035"/>
    </source>
</evidence>
<dbReference type="InterPro" id="IPR019937">
    <property type="entry name" value="Cycl-permuted_mutarotase"/>
</dbReference>
<feature type="domain" description="Sialate O-acetylesterase" evidence="3">
    <location>
        <begin position="314"/>
        <end position="593"/>
    </location>
</feature>
<dbReference type="RefSeq" id="WP_081693432.1">
    <property type="nucleotide sequence ID" value="NZ_KE386765.1"/>
</dbReference>
<comment type="caution">
    <text evidence="5">The sequence shown here is derived from an EMBL/GenBank/DDBJ whole genome shotgun (WGS) entry which is preliminary data.</text>
</comment>
<dbReference type="STRING" id="1203610.HMPREF1536_01770"/>
<evidence type="ECO:0000313" key="5">
    <source>
        <dbReference type="EMBL" id="KKB57961.1"/>
    </source>
</evidence>
<dbReference type="NCBIfam" id="TIGR03548">
    <property type="entry name" value="mutarot_permut"/>
    <property type="match status" value="1"/>
</dbReference>
<dbReference type="InterPro" id="IPR013783">
    <property type="entry name" value="Ig-like_fold"/>
</dbReference>
<dbReference type="EMBL" id="AQHW01000011">
    <property type="protein sequence ID" value="KKB57961.1"/>
    <property type="molecule type" value="Genomic_DNA"/>
</dbReference>
<dbReference type="Gene3D" id="2.120.10.80">
    <property type="entry name" value="Kelch-type beta propeller"/>
    <property type="match status" value="2"/>
</dbReference>
<keyword evidence="2" id="KW-0732">Signal</keyword>
<dbReference type="InterPro" id="IPR013830">
    <property type="entry name" value="SGNH_hydro"/>
</dbReference>
<sequence length="1075" mass="120657">MKRTLLFLCLLLCTVTYAQNKVKVACVGNSVTYGAGIENREINAYPAQLQRMLGDGYEVMNFGKSGATLLNKGHRPYREQAEYKAALGFAADRVVIHLGLNDTDPRNWPNYRDDFVSDYLSLIDSFRKTNPNCRIWICRMTPISHRHPRFKSGTRDWYRMEQETIEEIARLANTGLIDLQACLYNRPDLLPDALHPTAEGAGILAKTIYQELTGNYGGLQMPVTYSDNMVLQREKPLQINGTANAGEKVTVQIAGQKREATTATNGKWSVTLDPLQAGGPYELAIEAFSPTDKKNRKKTPASRKLVYKDVLVGEVWLCSGQSNMAFRVDELIDSQHKELLEYAGKQPQIRLFNMQPHWYTNAVEWDVSAMDSLNRLQYYHDTQWTTCNEQTADQFSAIAFAFGRMLSDSLQVPVGLILNAIGGSGTEAWIDRKTLEFDFTDILYDWTQNDFIQDWVRGRAMLNTKKSTNKLQRHPYEPCYLYETGIEPLQQYPIKGVIWYQGESNAQNIETHERLFPLLVNSWRENWQEELPFYYVQLSSIDRPSWTWFRNSQRKMMETIPNCGMAVSSDRGDSLNVHPRYKREIGERLARWALNKTYGQPVIPSGPLFRSIEFKDAAAYISFDYAEGLHTSDGQPVRTFEIGEHDGLFVPAQAEIIGGKVKVWNEKITNPKLVRYGWQPFTRANLVNGEELPASTFRTEIKPKEIMINWSKLPDLPGMADTASLGVSAPFVGISNGKLLVAGGCNFPDKPVTEGGAKKYYSDIFALNLSAPAAGWKKAGNLPHPVAYGAAVTTPEGIVCIGGNNSDSFFPDVYLLSWNKTDEKADIRKLPSLPAPMDNLSATYIDNTVYVAGGNEDTHPCNTFLSMEPATESNWNSLPGFPGAARVQPVLAAQKAEDGTRIYLAGGFQPIQNDMDAIVPTDMLSYHPASKTWRTETKLPVFANGDPRTFTGGCAVSYGDSSILLMSGVNYDCFFNAINRPKRMAKAVEQFDTTGIDCLEREAKEYMHHPVEWYKFNTALLQYNTFTKEWKELGNYEQLARAGAGAVLTGDSLIIVNGELKPGIRTPQVNYAQIK</sequence>
<dbReference type="HOGENOM" id="CLU_010183_0_0_10"/>
<dbReference type="PATRIC" id="fig|1203610.3.peg.1817"/>
<dbReference type="PANTHER" id="PTHR22901">
    <property type="entry name" value="SIALATE O-ACETYLESTERASE"/>
    <property type="match status" value="1"/>
</dbReference>
<feature type="signal peptide" evidence="2">
    <location>
        <begin position="1"/>
        <end position="18"/>
    </location>
</feature>
<dbReference type="PANTHER" id="PTHR22901:SF0">
    <property type="entry name" value="SIALATE O-ACETYLESTERASE"/>
    <property type="match status" value="1"/>
</dbReference>
<dbReference type="Pfam" id="PF03629">
    <property type="entry name" value="SASA"/>
    <property type="match status" value="1"/>
</dbReference>
<proteinExistence type="predicted"/>
<organism evidence="5 6">
    <name type="scientific">Parabacteroides gordonii MS-1 = DSM 23371</name>
    <dbReference type="NCBI Taxonomy" id="1203610"/>
    <lineage>
        <taxon>Bacteria</taxon>
        <taxon>Pseudomonadati</taxon>
        <taxon>Bacteroidota</taxon>
        <taxon>Bacteroidia</taxon>
        <taxon>Bacteroidales</taxon>
        <taxon>Tannerellaceae</taxon>
        <taxon>Parabacteroides</taxon>
    </lineage>
</organism>
<evidence type="ECO:0000256" key="1">
    <source>
        <dbReference type="ARBA" id="ARBA00022801"/>
    </source>
</evidence>
<keyword evidence="1" id="KW-0378">Hydrolase</keyword>
<gene>
    <name evidence="5" type="ORF">HMPREF1536_01770</name>
</gene>
<dbReference type="InterPro" id="IPR036514">
    <property type="entry name" value="SGNH_hydro_sf"/>
</dbReference>
<protein>
    <submittedName>
        <fullName evidence="5">Cyclically-permuted mutarotase</fullName>
    </submittedName>
</protein>
<evidence type="ECO:0000259" key="3">
    <source>
        <dbReference type="Pfam" id="PF03629"/>
    </source>
</evidence>
<reference evidence="5 6" key="1">
    <citation type="submission" date="2013-04" db="EMBL/GenBank/DDBJ databases">
        <title>The Genome Sequence of Parabacteroides gordonii DSM 23371.</title>
        <authorList>
            <consortium name="The Broad Institute Genomics Platform"/>
            <person name="Earl A."/>
            <person name="Ward D."/>
            <person name="Feldgarden M."/>
            <person name="Gevers D."/>
            <person name="Martens E."/>
            <person name="Sakamoto M."/>
            <person name="Benno Y."/>
            <person name="Suzuki N."/>
            <person name="Matsunaga N."/>
            <person name="Koshihara K."/>
            <person name="Seki M."/>
            <person name="Komiya H."/>
            <person name="Walker B."/>
            <person name="Young S."/>
            <person name="Zeng Q."/>
            <person name="Gargeya S."/>
            <person name="Fitzgerald M."/>
            <person name="Haas B."/>
            <person name="Abouelleil A."/>
            <person name="Allen A.W."/>
            <person name="Alvarado L."/>
            <person name="Arachchi H.M."/>
            <person name="Berlin A.M."/>
            <person name="Chapman S.B."/>
            <person name="Gainer-Dewar J."/>
            <person name="Goldberg J."/>
            <person name="Griggs A."/>
            <person name="Gujja S."/>
            <person name="Hansen M."/>
            <person name="Howarth C."/>
            <person name="Imamovic A."/>
            <person name="Ireland A."/>
            <person name="Larimer J."/>
            <person name="McCowan C."/>
            <person name="Murphy C."/>
            <person name="Pearson M."/>
            <person name="Poon T.W."/>
            <person name="Priest M."/>
            <person name="Roberts A."/>
            <person name="Saif S."/>
            <person name="Shea T."/>
            <person name="Sisk P."/>
            <person name="Sykes S."/>
            <person name="Wortman J."/>
            <person name="Nusbaum C."/>
            <person name="Birren B."/>
        </authorList>
    </citation>
    <scope>NUCLEOTIDE SEQUENCE [LARGE SCALE GENOMIC DNA]</scope>
    <source>
        <strain evidence="5 6">MS-1</strain>
    </source>
</reference>
<dbReference type="AlphaFoldDB" id="A0A0F5JJG1"/>
<name>A0A0F5JJG1_9BACT</name>
<dbReference type="InterPro" id="IPR015915">
    <property type="entry name" value="Kelch-typ_b-propeller"/>
</dbReference>
<dbReference type="GO" id="GO:0001681">
    <property type="term" value="F:sialate O-acetylesterase activity"/>
    <property type="evidence" value="ECO:0007669"/>
    <property type="project" value="InterPro"/>
</dbReference>
<dbReference type="InterPro" id="IPR005181">
    <property type="entry name" value="SASA"/>
</dbReference>
<feature type="chain" id="PRO_5002490112" evidence="2">
    <location>
        <begin position="19"/>
        <end position="1075"/>
    </location>
</feature>
<accession>A0A0F5JJG1</accession>
<dbReference type="Gene3D" id="2.60.40.10">
    <property type="entry name" value="Immunoglobulins"/>
    <property type="match status" value="1"/>
</dbReference>
<dbReference type="Pfam" id="PF13472">
    <property type="entry name" value="Lipase_GDSL_2"/>
    <property type="match status" value="1"/>
</dbReference>
<dbReference type="Proteomes" id="UP000033035">
    <property type="component" value="Unassembled WGS sequence"/>
</dbReference>
<dbReference type="SUPFAM" id="SSF52266">
    <property type="entry name" value="SGNH hydrolase"/>
    <property type="match status" value="2"/>
</dbReference>
<feature type="domain" description="SGNH hydrolase-type esterase" evidence="4">
    <location>
        <begin position="26"/>
        <end position="201"/>
    </location>
</feature>
<dbReference type="InterPro" id="IPR039329">
    <property type="entry name" value="SIAE"/>
</dbReference>
<dbReference type="Pfam" id="PF24996">
    <property type="entry name" value="NANM"/>
    <property type="match status" value="2"/>
</dbReference>
<dbReference type="Gene3D" id="3.40.50.1110">
    <property type="entry name" value="SGNH hydrolase"/>
    <property type="match status" value="2"/>
</dbReference>
<keyword evidence="6" id="KW-1185">Reference proteome</keyword>